<feature type="transmembrane region" description="Helical" evidence="5">
    <location>
        <begin position="105"/>
        <end position="124"/>
    </location>
</feature>
<evidence type="ECO:0000313" key="11">
    <source>
        <dbReference type="Proteomes" id="UP000054805"/>
    </source>
</evidence>
<comment type="caution">
    <text evidence="7">The sequence shown here is derived from an EMBL/GenBank/DDBJ whole genome shotgun (WGS) entry which is preliminary data.</text>
</comment>
<evidence type="ECO:0000313" key="8">
    <source>
        <dbReference type="EMBL" id="KRZ14799.1"/>
    </source>
</evidence>
<dbReference type="AlphaFoldDB" id="A0A0V1EB79"/>
<dbReference type="GO" id="GO:0016020">
    <property type="term" value="C:membrane"/>
    <property type="evidence" value="ECO:0007669"/>
    <property type="project" value="UniProtKB-SubCell"/>
</dbReference>
<feature type="transmembrane region" description="Helical" evidence="5">
    <location>
        <begin position="287"/>
        <end position="307"/>
    </location>
</feature>
<name>A0A0V1EB79_TRIPS</name>
<dbReference type="Proteomes" id="UP000054805">
    <property type="component" value="Unassembled WGS sequence"/>
</dbReference>
<evidence type="ECO:0000259" key="6">
    <source>
        <dbReference type="PROSITE" id="PS50262"/>
    </source>
</evidence>
<keyword evidence="3 5" id="KW-1133">Transmembrane helix</keyword>
<dbReference type="Proteomes" id="UP000054826">
    <property type="component" value="Unassembled WGS sequence"/>
</dbReference>
<evidence type="ECO:0000313" key="9">
    <source>
        <dbReference type="EMBL" id="KRZ25980.1"/>
    </source>
</evidence>
<dbReference type="PROSITE" id="PS50262">
    <property type="entry name" value="G_PROTEIN_RECEP_F1_2"/>
    <property type="match status" value="1"/>
</dbReference>
<keyword evidence="11" id="KW-1185">Reference proteome</keyword>
<dbReference type="Gene3D" id="1.20.1070.10">
    <property type="entry name" value="Rhodopsin 7-helix transmembrane proteins"/>
    <property type="match status" value="1"/>
</dbReference>
<feature type="transmembrane region" description="Helical" evidence="5">
    <location>
        <begin position="251"/>
        <end position="275"/>
    </location>
</feature>
<comment type="subcellular location">
    <subcellularLocation>
        <location evidence="1">Membrane</location>
    </subcellularLocation>
</comment>
<evidence type="ECO:0000256" key="4">
    <source>
        <dbReference type="ARBA" id="ARBA00023136"/>
    </source>
</evidence>
<sequence length="341" mass="38586">MANVSLFCDANVKRTILSSENIWTVQHITGSLLVAIGILCLLTSSVTFTILLTTMKLRSSLSILIWNSVFNDFISGCCIIAFGIWQVKVALVGQCLKIGLCCKYVAVMIFVINNALYNIFLLTVENALHTCFPMNFLPFSRWKISLCFIVLQYMAALTQAFDITFKNNDKSVASSSSSSSSYVFCDNAVCVHTGLFGCVHCYMNFFLCISVIFINLFIVLFMRRKVIRYRRKGLLNLFLLKHTAEMQRLKMLMLITTLVIISQLLSRVCLFTASIMKNSDLVVIIKIIYRTMVSLLVAGNIIVYTLLSEEFRTTVRKLLFRHDVVSPFLTNTAVINRDSHT</sequence>
<evidence type="ECO:0000256" key="2">
    <source>
        <dbReference type="ARBA" id="ARBA00022692"/>
    </source>
</evidence>
<keyword evidence="4 5" id="KW-0472">Membrane</keyword>
<feature type="transmembrane region" description="Helical" evidence="5">
    <location>
        <begin position="64"/>
        <end position="85"/>
    </location>
</feature>
<evidence type="ECO:0000256" key="5">
    <source>
        <dbReference type="SAM" id="Phobius"/>
    </source>
</evidence>
<dbReference type="Proteomes" id="UP000054632">
    <property type="component" value="Unassembled WGS sequence"/>
</dbReference>
<dbReference type="SUPFAM" id="SSF81321">
    <property type="entry name" value="Family A G protein-coupled receptor-like"/>
    <property type="match status" value="1"/>
</dbReference>
<organism evidence="7 10">
    <name type="scientific">Trichinella pseudospiralis</name>
    <name type="common">Parasitic roundworm</name>
    <dbReference type="NCBI Taxonomy" id="6337"/>
    <lineage>
        <taxon>Eukaryota</taxon>
        <taxon>Metazoa</taxon>
        <taxon>Ecdysozoa</taxon>
        <taxon>Nematoda</taxon>
        <taxon>Enoplea</taxon>
        <taxon>Dorylaimia</taxon>
        <taxon>Trichinellida</taxon>
        <taxon>Trichinellidae</taxon>
        <taxon>Trichinella</taxon>
    </lineage>
</organism>
<evidence type="ECO:0000313" key="7">
    <source>
        <dbReference type="EMBL" id="KRY71060.1"/>
    </source>
</evidence>
<feature type="domain" description="G-protein coupled receptors family 1 profile" evidence="6">
    <location>
        <begin position="43"/>
        <end position="304"/>
    </location>
</feature>
<dbReference type="EMBL" id="JYDV01000188">
    <property type="protein sequence ID" value="KRZ25980.1"/>
    <property type="molecule type" value="Genomic_DNA"/>
</dbReference>
<evidence type="ECO:0000256" key="3">
    <source>
        <dbReference type="ARBA" id="ARBA00022989"/>
    </source>
</evidence>
<dbReference type="EMBL" id="JYDS01000316">
    <property type="protein sequence ID" value="KRZ14799.1"/>
    <property type="molecule type" value="Genomic_DNA"/>
</dbReference>
<feature type="transmembrane region" description="Helical" evidence="5">
    <location>
        <begin position="28"/>
        <end position="52"/>
    </location>
</feature>
<reference evidence="10 11" key="1">
    <citation type="submission" date="2015-01" db="EMBL/GenBank/DDBJ databases">
        <title>Evolution of Trichinella species and genotypes.</title>
        <authorList>
            <person name="Korhonen P.K."/>
            <person name="Edoardo P."/>
            <person name="Giuseppe L.R."/>
            <person name="Gasser R.B."/>
        </authorList>
    </citation>
    <scope>NUCLEOTIDE SEQUENCE [LARGE SCALE GENOMIC DNA]</scope>
    <source>
        <strain evidence="7">ISS13</strain>
        <strain evidence="9">ISS176</strain>
        <strain evidence="8">ISS588</strain>
    </source>
</reference>
<keyword evidence="2 5" id="KW-0812">Transmembrane</keyword>
<dbReference type="EMBL" id="JYDR01000063">
    <property type="protein sequence ID" value="KRY71060.1"/>
    <property type="molecule type" value="Genomic_DNA"/>
</dbReference>
<dbReference type="OrthoDB" id="5915403at2759"/>
<protein>
    <recommendedName>
        <fullName evidence="6">G-protein coupled receptors family 1 profile domain-containing protein</fullName>
    </recommendedName>
</protein>
<feature type="transmembrane region" description="Helical" evidence="5">
    <location>
        <begin position="144"/>
        <end position="161"/>
    </location>
</feature>
<gene>
    <name evidence="7" type="ORF">T4A_14143</name>
    <name evidence="8" type="ORF">T4B_9691</name>
    <name evidence="9" type="ORF">T4C_693</name>
</gene>
<evidence type="ECO:0000256" key="1">
    <source>
        <dbReference type="ARBA" id="ARBA00004370"/>
    </source>
</evidence>
<accession>A0A0V1EB79</accession>
<evidence type="ECO:0000313" key="10">
    <source>
        <dbReference type="Proteomes" id="UP000054632"/>
    </source>
</evidence>
<feature type="transmembrane region" description="Helical" evidence="5">
    <location>
        <begin position="202"/>
        <end position="222"/>
    </location>
</feature>
<dbReference type="InterPro" id="IPR017452">
    <property type="entry name" value="GPCR_Rhodpsn_7TM"/>
</dbReference>
<proteinExistence type="predicted"/>